<gene>
    <name evidence="2" type="ORF">B0T16DRAFT_392801</name>
</gene>
<comment type="caution">
    <text evidence="2">The sequence shown here is derived from an EMBL/GenBank/DDBJ whole genome shotgun (WGS) entry which is preliminary data.</text>
</comment>
<dbReference type="Proteomes" id="UP001174936">
    <property type="component" value="Unassembled WGS sequence"/>
</dbReference>
<feature type="compositionally biased region" description="Low complexity" evidence="1">
    <location>
        <begin position="113"/>
        <end position="125"/>
    </location>
</feature>
<proteinExistence type="predicted"/>
<feature type="compositionally biased region" description="Polar residues" evidence="1">
    <location>
        <begin position="126"/>
        <end position="137"/>
    </location>
</feature>
<keyword evidence="3" id="KW-1185">Reference proteome</keyword>
<feature type="region of interest" description="Disordered" evidence="1">
    <location>
        <begin position="88"/>
        <end position="143"/>
    </location>
</feature>
<accession>A0AA40CMY1</accession>
<dbReference type="EMBL" id="JAULSV010000005">
    <property type="protein sequence ID" value="KAK0644450.1"/>
    <property type="molecule type" value="Genomic_DNA"/>
</dbReference>
<sequence>MAEPFRLLSSLHPATVTPGPGMHEVAPADLTAVPHHEFNGHGTGNFVFPPPVSTNEGPSTAFRVAPEPIASASFPQVCLNPAITQAALENPVEGNTPESSTQPSTTLTPAGQEPSPETSDSSSTELHTCNATSTLPQQAVHLP</sequence>
<feature type="compositionally biased region" description="Polar residues" evidence="1">
    <location>
        <begin position="96"/>
        <end position="109"/>
    </location>
</feature>
<organism evidence="2 3">
    <name type="scientific">Cercophora newfieldiana</name>
    <dbReference type="NCBI Taxonomy" id="92897"/>
    <lineage>
        <taxon>Eukaryota</taxon>
        <taxon>Fungi</taxon>
        <taxon>Dikarya</taxon>
        <taxon>Ascomycota</taxon>
        <taxon>Pezizomycotina</taxon>
        <taxon>Sordariomycetes</taxon>
        <taxon>Sordariomycetidae</taxon>
        <taxon>Sordariales</taxon>
        <taxon>Lasiosphaeriaceae</taxon>
        <taxon>Cercophora</taxon>
    </lineage>
</organism>
<reference evidence="2" key="1">
    <citation type="submission" date="2023-06" db="EMBL/GenBank/DDBJ databases">
        <title>Genome-scale phylogeny and comparative genomics of the fungal order Sordariales.</title>
        <authorList>
            <consortium name="Lawrence Berkeley National Laboratory"/>
            <person name="Hensen N."/>
            <person name="Bonometti L."/>
            <person name="Westerberg I."/>
            <person name="Brannstrom I.O."/>
            <person name="Guillou S."/>
            <person name="Cros-Aarteil S."/>
            <person name="Calhoun S."/>
            <person name="Haridas S."/>
            <person name="Kuo A."/>
            <person name="Mondo S."/>
            <person name="Pangilinan J."/>
            <person name="Riley R."/>
            <person name="Labutti K."/>
            <person name="Andreopoulos B."/>
            <person name="Lipzen A."/>
            <person name="Chen C."/>
            <person name="Yanf M."/>
            <person name="Daum C."/>
            <person name="Ng V."/>
            <person name="Clum A."/>
            <person name="Steindorff A."/>
            <person name="Ohm R."/>
            <person name="Martin F."/>
            <person name="Silar P."/>
            <person name="Natvig D."/>
            <person name="Lalanne C."/>
            <person name="Gautier V."/>
            <person name="Ament-Velasquez S.L."/>
            <person name="Kruys A."/>
            <person name="Hutchinson M.I."/>
            <person name="Powell A.J."/>
            <person name="Barry K."/>
            <person name="Miller A.N."/>
            <person name="Grigoriev I.V."/>
            <person name="Debuchy R."/>
            <person name="Gladieux P."/>
            <person name="Thoren M.H."/>
            <person name="Johannesson H."/>
        </authorList>
    </citation>
    <scope>NUCLEOTIDE SEQUENCE</scope>
    <source>
        <strain evidence="2">SMH2532-1</strain>
    </source>
</reference>
<protein>
    <submittedName>
        <fullName evidence="2">Uncharacterized protein</fullName>
    </submittedName>
</protein>
<evidence type="ECO:0000313" key="3">
    <source>
        <dbReference type="Proteomes" id="UP001174936"/>
    </source>
</evidence>
<evidence type="ECO:0000313" key="2">
    <source>
        <dbReference type="EMBL" id="KAK0644450.1"/>
    </source>
</evidence>
<evidence type="ECO:0000256" key="1">
    <source>
        <dbReference type="SAM" id="MobiDB-lite"/>
    </source>
</evidence>
<dbReference type="AlphaFoldDB" id="A0AA40CMY1"/>
<name>A0AA40CMY1_9PEZI</name>